<dbReference type="GO" id="GO:0030246">
    <property type="term" value="F:carbohydrate binding"/>
    <property type="evidence" value="ECO:0007669"/>
    <property type="project" value="InterPro"/>
</dbReference>
<keyword evidence="5" id="KW-0378">Hydrolase</keyword>
<evidence type="ECO:0000256" key="8">
    <source>
        <dbReference type="ARBA" id="ARBA00041343"/>
    </source>
</evidence>
<feature type="domain" description="Glycosyl hydrolase family 31 C-terminal" evidence="13">
    <location>
        <begin position="1689"/>
        <end position="1776"/>
    </location>
</feature>
<evidence type="ECO:0000256" key="5">
    <source>
        <dbReference type="ARBA" id="ARBA00022801"/>
    </source>
</evidence>
<evidence type="ECO:0000259" key="11">
    <source>
        <dbReference type="Pfam" id="PF01055"/>
    </source>
</evidence>
<dbReference type="InterPro" id="IPR011013">
    <property type="entry name" value="Gal_mutarotase_sf_dom"/>
</dbReference>
<dbReference type="EC" id="3.2.1.20" evidence="3"/>
<protein>
    <recommendedName>
        <fullName evidence="3">alpha-glucosidase</fullName>
        <ecNumber evidence="3">3.2.1.20</ecNumber>
    </recommendedName>
    <alternativeName>
        <fullName evidence="8">Maltase</fullName>
    </alternativeName>
</protein>
<dbReference type="InterPro" id="IPR030459">
    <property type="entry name" value="Glyco_hydro_31_CS"/>
</dbReference>
<dbReference type="PANTHER" id="PTHR22762:SF133">
    <property type="entry name" value="P-TYPE DOMAIN-CONTAINING PROTEIN"/>
    <property type="match status" value="1"/>
</dbReference>
<dbReference type="SUPFAM" id="SSF51011">
    <property type="entry name" value="Glycosyl hydrolase domain"/>
    <property type="match status" value="2"/>
</dbReference>
<feature type="domain" description="Glycoside hydrolase family 31 TIM barrel" evidence="11">
    <location>
        <begin position="391"/>
        <end position="772"/>
    </location>
</feature>
<dbReference type="InterPro" id="IPR030458">
    <property type="entry name" value="Glyco_hydro_31_AS"/>
</dbReference>
<evidence type="ECO:0000256" key="3">
    <source>
        <dbReference type="ARBA" id="ARBA00012741"/>
    </source>
</evidence>
<feature type="region of interest" description="Disordered" evidence="9">
    <location>
        <begin position="65"/>
        <end position="96"/>
    </location>
</feature>
<reference evidence="14" key="1">
    <citation type="submission" date="2023-10" db="EMBL/GenBank/DDBJ databases">
        <title>Genome assemblies of two species of porcelain crab, Petrolisthes cinctipes and Petrolisthes manimaculis (Anomura: Porcellanidae).</title>
        <authorList>
            <person name="Angst P."/>
        </authorList>
    </citation>
    <scope>NUCLEOTIDE SEQUENCE</scope>
    <source>
        <strain evidence="14">PB745_01</strain>
        <tissue evidence="14">Gill</tissue>
    </source>
</reference>
<dbReference type="Proteomes" id="UP001286313">
    <property type="component" value="Unassembled WGS sequence"/>
</dbReference>
<dbReference type="InterPro" id="IPR025887">
    <property type="entry name" value="Glyco_hydro_31_N_dom"/>
</dbReference>
<dbReference type="InterPro" id="IPR000322">
    <property type="entry name" value="Glyco_hydro_31_TIM"/>
</dbReference>
<dbReference type="PANTHER" id="PTHR22762">
    <property type="entry name" value="ALPHA-GLUCOSIDASE"/>
    <property type="match status" value="1"/>
</dbReference>
<feature type="transmembrane region" description="Helical" evidence="10">
    <location>
        <begin position="40"/>
        <end position="61"/>
    </location>
</feature>
<dbReference type="CDD" id="cd14752">
    <property type="entry name" value="GH31_N"/>
    <property type="match status" value="2"/>
</dbReference>
<keyword evidence="10" id="KW-0472">Membrane</keyword>
<evidence type="ECO:0000256" key="2">
    <source>
        <dbReference type="ARBA" id="ARBA00007806"/>
    </source>
</evidence>
<keyword evidence="10" id="KW-1133">Transmembrane helix</keyword>
<dbReference type="InterPro" id="IPR048395">
    <property type="entry name" value="Glyco_hydro_31_C"/>
</dbReference>
<feature type="domain" description="Glycoside hydrolase family 31 TIM barrel" evidence="11">
    <location>
        <begin position="1291"/>
        <end position="1681"/>
    </location>
</feature>
<keyword evidence="10" id="KW-0812">Transmembrane</keyword>
<accession>A0AAE1FER8</accession>
<evidence type="ECO:0000256" key="1">
    <source>
        <dbReference type="ARBA" id="ARBA00001657"/>
    </source>
</evidence>
<dbReference type="SUPFAM" id="SSF51445">
    <property type="entry name" value="(Trans)glycosidases"/>
    <property type="match status" value="2"/>
</dbReference>
<keyword evidence="7" id="KW-0326">Glycosidase</keyword>
<sequence length="1936" mass="218289">MPIRGLSVIPTTLENGDGDDGNRSCGGGGGVGGMLMSRKVVYGVVGLAMVVAVIVGIVVGIRNSGGSSSSGGGEVKEFLESSEPPPPPSTTDSNQDDVVFESSQINCPAGAQAEACLSLGCVWSPKHHHPPPSGDDGGRLSSSSCYYPAPSLHGYTPDGPPSSVSPGHSSLTLTLKSTSARVVPNLKETLKVELFEYTEDFFRIKVSVEGESRYEVPVPLNLPQQSPSTPVSPSYSVSFTDNGGNFAIVVQRVHTGQVIFDTRVGGFTYADQYLQVSTRLPGPHLYGLGEGHHFSLVHDLNHITWPMFARDQGPAQPGRNLYGSHPMYQVMEGGGLSHVVLWLNSNAMEAETLPLPGLTLRAIGGIMDLYFFLGSSPMKALQGYLGVVGFPALPPYWSLGFQLCRYGYKSLNHLKEAVSRTRRNGIPQDVQYADIDHMDRRMDFTVDPENWSGLSAYIREVKSEGLRFIIILDPAINVEMPDEDYPSHTRALAKDVYIKWPKGMAPQHNYGAGDIMLGYVWPDNRTAFPDFLRSSTHEWWQDEIISLYQHLQFDGLWIDMNEPANFGTNEIKPWNWPEDQPDNWSLHCPTSTWDDPPYPTAAATVWGKRLSDKTLCMVARQGEDRQYRHYDVHNLYGWSQTQPTLQALQYVTGQRGLVVTRSTFPSSGRWAGHWLGDNTALWSHLRNSIIGMLEFNLFGIPYVGADICGFFGDTTEELCLRWMQLGAFYPYSRNHNQKDAIDHDPGLWPSVAEAGRVALTERYRLLPYLYTLHYLAHTKGLPVLRPLFFEFPEHNTTWDIDDQFLWGPWLMVAPVIEQGMVTRHVYFPNAKWYDYYTGQSVEGLRWGGVQEVWAPLFHLPLYVRGGGVLPTQRPRSNTKLSRSEPLGLVIAPDWEGRATGLLYWDDGESIDPIESGNFFMAEITYDNTDVTWRVQKAWWRGGEVPVLSDLRIFNVTTRPSHLTLNLLRLAKGDWHYDDATQVLEIYDLELDATVNFTLSWEHHLDYTLPCPLSYADLVGDSQVVTRDMCETRNCRWEATSQSCWIPPAADYGLEFTSIKPTKLTSGYQAVLRPRGIPLYPGAIPTVGFQVFYYSDYLLRFKFYDTDALRYEVPNNLNLPVEGSINPLYRLVTPHHPQDGDLFYFYVERVDSGTILFDTRLGGLTVTDQFLSVTTRLASRNVYGLGENAHTTFRHNLTDPLVWPIFSRDQGPAPGDGQQMNLYGAHPYYQVMENDGRSHGVLLLNSNAMDYQLLDFPALTFRTIGGVLDFYLVLGPEPETVVSQYTSLIGRPVMPPYWSLGFQLCRYGHPNLTSVQEAVNRTLEAGIPLDVVYGDIDYMDRRLDFTVDPDNYADLAQYVTETLQKEHGTRFIAILDPAINAELGEDEYPPHQRAMSQGAYITWPPDTNTTVIEENHAGTQHASDIMLGYVWPDNRTAFPSFLSVAGQEWWKEEIRIFYREHIKFDGLWIDMNEPANFGTNEAKPWNWPEDRHDNWSLNCPTTTWDDPPYVTKASAAGPTHRMSDKTLCLAAQDGSYTHYNVHNIYGWAQTQPTYSVVQELTRQRGLVVTRSTFPGSGQWSGHWLGDNRSRWTDMAHSIIGMLEFNLFGIPYVGADICGFFEDTTEELCQRWMQLGAFYPYSRNHNQKDAIEQDPGLWPETVALSAKKALEIRYRLLPYLYTLFYLAHTRGSTVVRPLHHEFPKDRTTLGLDDQFLWGSGFMVSPVLQKGRIQRDVYFPQDNWFDYYTGTPITSPGEWTSIPAPLDTIPLHIRGGTIIPTHQFPTTTTTSPGIIKNTRQAQQEGRMGLLVGVGQDRRASGTLFWDDGEGVDTIERGDYGLVKYEFIQNILVSTTEKQHYLLENLTLTEIVVLGVERSPKQVIYNGVTLEPSSSSSSSSYVYEPGYMRLTITLISHQHSLAVPLRLQLQGIWQYEVEMS</sequence>
<dbReference type="Pfam" id="PF01055">
    <property type="entry name" value="Glyco_hydro_31_2nd"/>
    <property type="match status" value="2"/>
</dbReference>
<feature type="domain" description="Glycoside hydrolase family 31 N-terminal" evidence="12">
    <location>
        <begin position="246"/>
        <end position="348"/>
    </location>
</feature>
<dbReference type="Gene3D" id="2.60.40.1180">
    <property type="entry name" value="Golgi alpha-mannosidase II"/>
    <property type="match status" value="4"/>
</dbReference>
<evidence type="ECO:0000256" key="7">
    <source>
        <dbReference type="ARBA" id="ARBA00023295"/>
    </source>
</evidence>
<name>A0AAE1FER8_PETCI</name>
<dbReference type="CDD" id="cd06602">
    <property type="entry name" value="GH31_MGAM_SI_GAA"/>
    <property type="match status" value="2"/>
</dbReference>
<dbReference type="Gene3D" id="3.20.20.80">
    <property type="entry name" value="Glycosidases"/>
    <property type="match status" value="2"/>
</dbReference>
<evidence type="ECO:0000313" key="15">
    <source>
        <dbReference type="Proteomes" id="UP001286313"/>
    </source>
</evidence>
<evidence type="ECO:0000313" key="14">
    <source>
        <dbReference type="EMBL" id="KAK3872832.1"/>
    </source>
</evidence>
<proteinExistence type="inferred from homology"/>
<keyword evidence="4" id="KW-0732">Signal</keyword>
<dbReference type="InterPro" id="IPR013780">
    <property type="entry name" value="Glyco_hydro_b"/>
</dbReference>
<gene>
    <name evidence="14" type="ORF">Pcinc_022087</name>
</gene>
<evidence type="ECO:0000256" key="4">
    <source>
        <dbReference type="ARBA" id="ARBA00022729"/>
    </source>
</evidence>
<feature type="domain" description="Glycosyl hydrolase family 31 C-terminal" evidence="13">
    <location>
        <begin position="780"/>
        <end position="869"/>
    </location>
</feature>
<comment type="similarity">
    <text evidence="2">Belongs to the glycosyl hydrolase 31 family.</text>
</comment>
<dbReference type="PROSITE" id="PS00707">
    <property type="entry name" value="GLYCOSYL_HYDROL_F31_2"/>
    <property type="match status" value="2"/>
</dbReference>
<dbReference type="Gene3D" id="2.60.40.1760">
    <property type="entry name" value="glycosyl hydrolase (family 31)"/>
    <property type="match status" value="2"/>
</dbReference>
<evidence type="ECO:0000256" key="9">
    <source>
        <dbReference type="SAM" id="MobiDB-lite"/>
    </source>
</evidence>
<dbReference type="GO" id="GO:0005975">
    <property type="term" value="P:carbohydrate metabolic process"/>
    <property type="evidence" value="ECO:0007669"/>
    <property type="project" value="InterPro"/>
</dbReference>
<dbReference type="SUPFAM" id="SSF74650">
    <property type="entry name" value="Galactose mutarotase-like"/>
    <property type="match status" value="2"/>
</dbReference>
<dbReference type="GO" id="GO:0004558">
    <property type="term" value="F:alpha-1,4-glucosidase activity"/>
    <property type="evidence" value="ECO:0007669"/>
    <property type="project" value="TreeGrafter"/>
</dbReference>
<comment type="catalytic activity">
    <reaction evidence="1">
        <text>Hydrolysis of terminal, non-reducing (1-&gt;4)-linked alpha-D-glucose residues with release of alpha-D-glucose.</text>
        <dbReference type="EC" id="3.2.1.20"/>
    </reaction>
</comment>
<dbReference type="InterPro" id="IPR017853">
    <property type="entry name" value="GH"/>
</dbReference>
<dbReference type="EMBL" id="JAWQEG010002302">
    <property type="protein sequence ID" value="KAK3872832.1"/>
    <property type="molecule type" value="Genomic_DNA"/>
</dbReference>
<dbReference type="PROSITE" id="PS00129">
    <property type="entry name" value="GLYCOSYL_HYDROL_F31_1"/>
    <property type="match status" value="2"/>
</dbReference>
<keyword evidence="15" id="KW-1185">Reference proteome</keyword>
<dbReference type="Pfam" id="PF21365">
    <property type="entry name" value="Glyco_hydro_31_3rd"/>
    <property type="match status" value="2"/>
</dbReference>
<evidence type="ECO:0000256" key="6">
    <source>
        <dbReference type="ARBA" id="ARBA00023180"/>
    </source>
</evidence>
<evidence type="ECO:0000259" key="13">
    <source>
        <dbReference type="Pfam" id="PF21365"/>
    </source>
</evidence>
<keyword evidence="6" id="KW-0325">Glycoprotein</keyword>
<dbReference type="Pfam" id="PF13802">
    <property type="entry name" value="Gal_mutarotas_2"/>
    <property type="match status" value="1"/>
</dbReference>
<feature type="region of interest" description="Disordered" evidence="9">
    <location>
        <begin position="1"/>
        <end position="25"/>
    </location>
</feature>
<evidence type="ECO:0000256" key="10">
    <source>
        <dbReference type="SAM" id="Phobius"/>
    </source>
</evidence>
<dbReference type="FunFam" id="3.20.20.80:FF:000016">
    <property type="entry name" value="Maltase-glucoamylase, intestinal"/>
    <property type="match status" value="2"/>
</dbReference>
<dbReference type="FunFam" id="2.60.40.1180:FF:000001">
    <property type="entry name" value="Maltase-glucoamylase, intestinal"/>
    <property type="match status" value="1"/>
</dbReference>
<organism evidence="14 15">
    <name type="scientific">Petrolisthes cinctipes</name>
    <name type="common">Flat porcelain crab</name>
    <dbReference type="NCBI Taxonomy" id="88211"/>
    <lineage>
        <taxon>Eukaryota</taxon>
        <taxon>Metazoa</taxon>
        <taxon>Ecdysozoa</taxon>
        <taxon>Arthropoda</taxon>
        <taxon>Crustacea</taxon>
        <taxon>Multicrustacea</taxon>
        <taxon>Malacostraca</taxon>
        <taxon>Eumalacostraca</taxon>
        <taxon>Eucarida</taxon>
        <taxon>Decapoda</taxon>
        <taxon>Pleocyemata</taxon>
        <taxon>Anomura</taxon>
        <taxon>Galatheoidea</taxon>
        <taxon>Porcellanidae</taxon>
        <taxon>Petrolisthes</taxon>
    </lineage>
</organism>
<evidence type="ECO:0000259" key="12">
    <source>
        <dbReference type="Pfam" id="PF13802"/>
    </source>
</evidence>
<comment type="caution">
    <text evidence="14">The sequence shown here is derived from an EMBL/GenBank/DDBJ whole genome shotgun (WGS) entry which is preliminary data.</text>
</comment>